<feature type="region of interest" description="Disordered" evidence="1">
    <location>
        <begin position="1"/>
        <end position="26"/>
    </location>
</feature>
<organism evidence="2 3">
    <name type="scientific">Steinernema carpocapsae</name>
    <name type="common">Entomopathogenic nematode</name>
    <dbReference type="NCBI Taxonomy" id="34508"/>
    <lineage>
        <taxon>Eukaryota</taxon>
        <taxon>Metazoa</taxon>
        <taxon>Ecdysozoa</taxon>
        <taxon>Nematoda</taxon>
        <taxon>Chromadorea</taxon>
        <taxon>Rhabditida</taxon>
        <taxon>Tylenchina</taxon>
        <taxon>Panagrolaimomorpha</taxon>
        <taxon>Strongyloidoidea</taxon>
        <taxon>Steinernematidae</taxon>
        <taxon>Steinernema</taxon>
    </lineage>
</organism>
<proteinExistence type="predicted"/>
<dbReference type="AlphaFoldDB" id="A0A4V6A0B3"/>
<keyword evidence="3" id="KW-1185">Reference proteome</keyword>
<dbReference type="EMBL" id="AZBU02000007">
    <property type="protein sequence ID" value="TKR70855.1"/>
    <property type="molecule type" value="Genomic_DNA"/>
</dbReference>
<sequence length="142" mass="16068">MLAGVNRRARRRMKRTKSKSRRQIRGMNGKLKSVSGKLGTAEEMVAKNSEKKGEEALVELNDVRKLTIAVSIPPEGFLEFGMSRFLPGTRRNSAPKTSWVVEVESHGAGDGRFPAVHHERQVRVHAFDVGWQSRATSCRRWR</sequence>
<evidence type="ECO:0000313" key="2">
    <source>
        <dbReference type="EMBL" id="TKR70855.1"/>
    </source>
</evidence>
<comment type="caution">
    <text evidence="2">The sequence shown here is derived from an EMBL/GenBank/DDBJ whole genome shotgun (WGS) entry which is preliminary data.</text>
</comment>
<dbReference type="Proteomes" id="UP000298663">
    <property type="component" value="Unassembled WGS sequence"/>
</dbReference>
<reference evidence="2 3" key="1">
    <citation type="journal article" date="2015" name="Genome Biol.">
        <title>Comparative genomics of Steinernema reveals deeply conserved gene regulatory networks.</title>
        <authorList>
            <person name="Dillman A.R."/>
            <person name="Macchietto M."/>
            <person name="Porter C.F."/>
            <person name="Rogers A."/>
            <person name="Williams B."/>
            <person name="Antoshechkin I."/>
            <person name="Lee M.M."/>
            <person name="Goodwin Z."/>
            <person name="Lu X."/>
            <person name="Lewis E.E."/>
            <person name="Goodrich-Blair H."/>
            <person name="Stock S.P."/>
            <person name="Adams B.J."/>
            <person name="Sternberg P.W."/>
            <person name="Mortazavi A."/>
        </authorList>
    </citation>
    <scope>NUCLEOTIDE SEQUENCE [LARGE SCALE GENOMIC DNA]</scope>
    <source>
        <strain evidence="2 3">ALL</strain>
    </source>
</reference>
<gene>
    <name evidence="2" type="ORF">L596_022826</name>
</gene>
<evidence type="ECO:0000256" key="1">
    <source>
        <dbReference type="SAM" id="MobiDB-lite"/>
    </source>
</evidence>
<name>A0A4V6A0B3_STECR</name>
<feature type="compositionally biased region" description="Basic residues" evidence="1">
    <location>
        <begin position="7"/>
        <end position="24"/>
    </location>
</feature>
<evidence type="ECO:0000313" key="3">
    <source>
        <dbReference type="Proteomes" id="UP000298663"/>
    </source>
</evidence>
<protein>
    <submittedName>
        <fullName evidence="2">Uncharacterized protein</fullName>
    </submittedName>
</protein>
<accession>A0A4V6A0B3</accession>
<reference evidence="2 3" key="2">
    <citation type="journal article" date="2019" name="G3 (Bethesda)">
        <title>Hybrid Assembly of the Genome of the Entomopathogenic Nematode Steinernema carpocapsae Identifies the X-Chromosome.</title>
        <authorList>
            <person name="Serra L."/>
            <person name="Macchietto M."/>
            <person name="Macias-Munoz A."/>
            <person name="McGill C.J."/>
            <person name="Rodriguez I.M."/>
            <person name="Rodriguez B."/>
            <person name="Murad R."/>
            <person name="Mortazavi A."/>
        </authorList>
    </citation>
    <scope>NUCLEOTIDE SEQUENCE [LARGE SCALE GENOMIC DNA]</scope>
    <source>
        <strain evidence="2 3">ALL</strain>
    </source>
</reference>